<protein>
    <submittedName>
        <fullName evidence="2">Uncharacterized protein</fullName>
    </submittedName>
</protein>
<reference evidence="2 3" key="1">
    <citation type="submission" date="2013-07" db="EMBL/GenBank/DDBJ databases">
        <title>The Genome Sequence of Cryptococcus heveanensis BCC8398.</title>
        <authorList>
            <consortium name="The Broad Institute Genome Sequencing Platform"/>
            <person name="Cuomo C."/>
            <person name="Litvintseva A."/>
            <person name="Chen Y."/>
            <person name="Heitman J."/>
            <person name="Sun S."/>
            <person name="Springer D."/>
            <person name="Dromer F."/>
            <person name="Young S.K."/>
            <person name="Zeng Q."/>
            <person name="Gargeya S."/>
            <person name="Fitzgerald M."/>
            <person name="Abouelleil A."/>
            <person name="Alvarado L."/>
            <person name="Berlin A.M."/>
            <person name="Chapman S.B."/>
            <person name="Dewar J."/>
            <person name="Goldberg J."/>
            <person name="Griggs A."/>
            <person name="Gujja S."/>
            <person name="Hansen M."/>
            <person name="Howarth C."/>
            <person name="Imamovic A."/>
            <person name="Larimer J."/>
            <person name="McCowan C."/>
            <person name="Murphy C."/>
            <person name="Pearson M."/>
            <person name="Priest M."/>
            <person name="Roberts A."/>
            <person name="Saif S."/>
            <person name="Shea T."/>
            <person name="Sykes S."/>
            <person name="Wortman J."/>
            <person name="Nusbaum C."/>
            <person name="Birren B."/>
        </authorList>
    </citation>
    <scope>NUCLEOTIDE SEQUENCE [LARGE SCALE GENOMIC DNA]</scope>
    <source>
        <strain evidence="2 3">BCC8398</strain>
    </source>
</reference>
<evidence type="ECO:0000313" key="3">
    <source>
        <dbReference type="Proteomes" id="UP000092666"/>
    </source>
</evidence>
<gene>
    <name evidence="2" type="ORF">I316_07176</name>
</gene>
<sequence length="156" mass="15584">MTTTGPASPSSSAHATSTSTFRSASQATTTDTAMSTATATSTAAEDDRVPSLSGCSGGESSHADSASVNGDLTTLNDSASSAPAAKTALNATEQSLAMKRSQAATHSSTGKDVDRDAAAAAATEDDGAYTTSEDEAHPAIARSREEARAARRKLGI</sequence>
<accession>A0A1B9GJR4</accession>
<dbReference type="AlphaFoldDB" id="A0A1B9GJR4"/>
<evidence type="ECO:0000313" key="2">
    <source>
        <dbReference type="EMBL" id="OCF31207.1"/>
    </source>
</evidence>
<dbReference type="Proteomes" id="UP000092666">
    <property type="component" value="Unassembled WGS sequence"/>
</dbReference>
<name>A0A1B9GJR4_9TREE</name>
<feature type="compositionally biased region" description="Low complexity" evidence="1">
    <location>
        <begin position="1"/>
        <end position="43"/>
    </location>
</feature>
<organism evidence="2 3">
    <name type="scientific">Kwoniella heveanensis BCC8398</name>
    <dbReference type="NCBI Taxonomy" id="1296120"/>
    <lineage>
        <taxon>Eukaryota</taxon>
        <taxon>Fungi</taxon>
        <taxon>Dikarya</taxon>
        <taxon>Basidiomycota</taxon>
        <taxon>Agaricomycotina</taxon>
        <taxon>Tremellomycetes</taxon>
        <taxon>Tremellales</taxon>
        <taxon>Cryptococcaceae</taxon>
        <taxon>Kwoniella</taxon>
    </lineage>
</organism>
<dbReference type="EMBL" id="KV700137">
    <property type="protein sequence ID" value="OCF31207.1"/>
    <property type="molecule type" value="Genomic_DNA"/>
</dbReference>
<feature type="compositionally biased region" description="Basic and acidic residues" evidence="1">
    <location>
        <begin position="134"/>
        <end position="149"/>
    </location>
</feature>
<proteinExistence type="predicted"/>
<feature type="compositionally biased region" description="Polar residues" evidence="1">
    <location>
        <begin position="63"/>
        <end position="81"/>
    </location>
</feature>
<reference evidence="3" key="2">
    <citation type="submission" date="2013-12" db="EMBL/GenBank/DDBJ databases">
        <title>Evolution of pathogenesis and genome organization in the Tremellales.</title>
        <authorList>
            <person name="Cuomo C."/>
            <person name="Litvintseva A."/>
            <person name="Heitman J."/>
            <person name="Chen Y."/>
            <person name="Sun S."/>
            <person name="Springer D."/>
            <person name="Dromer F."/>
            <person name="Young S."/>
            <person name="Zeng Q."/>
            <person name="Chapman S."/>
            <person name="Gujja S."/>
            <person name="Saif S."/>
            <person name="Birren B."/>
        </authorList>
    </citation>
    <scope>NUCLEOTIDE SEQUENCE [LARGE SCALE GENOMIC DNA]</scope>
    <source>
        <strain evidence="3">BCC8398</strain>
    </source>
</reference>
<keyword evidence="3" id="KW-1185">Reference proteome</keyword>
<feature type="region of interest" description="Disordered" evidence="1">
    <location>
        <begin position="1"/>
        <end position="156"/>
    </location>
</feature>
<evidence type="ECO:0000256" key="1">
    <source>
        <dbReference type="SAM" id="MobiDB-lite"/>
    </source>
</evidence>